<organism evidence="1 2">
    <name type="scientific">Clathrospora elynae</name>
    <dbReference type="NCBI Taxonomy" id="706981"/>
    <lineage>
        <taxon>Eukaryota</taxon>
        <taxon>Fungi</taxon>
        <taxon>Dikarya</taxon>
        <taxon>Ascomycota</taxon>
        <taxon>Pezizomycotina</taxon>
        <taxon>Dothideomycetes</taxon>
        <taxon>Pleosporomycetidae</taxon>
        <taxon>Pleosporales</taxon>
        <taxon>Diademaceae</taxon>
        <taxon>Clathrospora</taxon>
    </lineage>
</organism>
<reference evidence="1" key="1">
    <citation type="journal article" date="2020" name="Stud. Mycol.">
        <title>101 Dothideomycetes genomes: a test case for predicting lifestyles and emergence of pathogens.</title>
        <authorList>
            <person name="Haridas S."/>
            <person name="Albert R."/>
            <person name="Binder M."/>
            <person name="Bloem J."/>
            <person name="Labutti K."/>
            <person name="Salamov A."/>
            <person name="Andreopoulos B."/>
            <person name="Baker S."/>
            <person name="Barry K."/>
            <person name="Bills G."/>
            <person name="Bluhm B."/>
            <person name="Cannon C."/>
            <person name="Castanera R."/>
            <person name="Culley D."/>
            <person name="Daum C."/>
            <person name="Ezra D."/>
            <person name="Gonzalez J."/>
            <person name="Henrissat B."/>
            <person name="Kuo A."/>
            <person name="Liang C."/>
            <person name="Lipzen A."/>
            <person name="Lutzoni F."/>
            <person name="Magnuson J."/>
            <person name="Mondo S."/>
            <person name="Nolan M."/>
            <person name="Ohm R."/>
            <person name="Pangilinan J."/>
            <person name="Park H.-J."/>
            <person name="Ramirez L."/>
            <person name="Alfaro M."/>
            <person name="Sun H."/>
            <person name="Tritt A."/>
            <person name="Yoshinaga Y."/>
            <person name="Zwiers L.-H."/>
            <person name="Turgeon B."/>
            <person name="Goodwin S."/>
            <person name="Spatafora J."/>
            <person name="Crous P."/>
            <person name="Grigoriev I."/>
        </authorList>
    </citation>
    <scope>NUCLEOTIDE SEQUENCE</scope>
    <source>
        <strain evidence="1">CBS 161.51</strain>
    </source>
</reference>
<protein>
    <submittedName>
        <fullName evidence="1">Uncharacterized protein</fullName>
    </submittedName>
</protein>
<name>A0A6A5SHU1_9PLEO</name>
<evidence type="ECO:0000313" key="2">
    <source>
        <dbReference type="Proteomes" id="UP000800038"/>
    </source>
</evidence>
<keyword evidence="2" id="KW-1185">Reference proteome</keyword>
<sequence>MYGRDNFVSHFANANGSMNDRRGPIRLFLLEEPGSANVLCFVRPSGTCRICTCASEMRNGEKELTQTMTGTTLAYRFAIISSRRFFSAAARFLSLLSCSVVSKKVFPDTSTSSSFLDPTAAELSRPTISWQPFLRFGSPERSSKRFKSAVVKRQ</sequence>
<dbReference type="EMBL" id="ML976087">
    <property type="protein sequence ID" value="KAF1939168.1"/>
    <property type="molecule type" value="Genomic_DNA"/>
</dbReference>
<proteinExistence type="predicted"/>
<gene>
    <name evidence="1" type="ORF">EJ02DRAFT_514037</name>
</gene>
<evidence type="ECO:0000313" key="1">
    <source>
        <dbReference type="EMBL" id="KAF1939168.1"/>
    </source>
</evidence>
<dbReference type="AlphaFoldDB" id="A0A6A5SHU1"/>
<dbReference type="Proteomes" id="UP000800038">
    <property type="component" value="Unassembled WGS sequence"/>
</dbReference>
<accession>A0A6A5SHU1</accession>